<dbReference type="Gene3D" id="3.40.50.300">
    <property type="entry name" value="P-loop containing nucleotide triphosphate hydrolases"/>
    <property type="match status" value="1"/>
</dbReference>
<dbReference type="InterPro" id="IPR027417">
    <property type="entry name" value="P-loop_NTPase"/>
</dbReference>
<dbReference type="OrthoDB" id="7827693at2"/>
<dbReference type="SUPFAM" id="SSF52540">
    <property type="entry name" value="P-loop containing nucleoside triphosphate hydrolases"/>
    <property type="match status" value="1"/>
</dbReference>
<dbReference type="AlphaFoldDB" id="A0A553UID0"/>
<name>A0A553UID0_9HELI</name>
<reference evidence="2" key="1">
    <citation type="submission" date="2019-07" db="EMBL/GenBank/DDBJ databases">
        <title>Helicobacter labacensis sp. nov., Helicobacter mehlei sp. nov. and Helicobacter vulpis sp. nov., isolated from gastric mucosa of red fox (Vulpis vulpis).</title>
        <authorList>
            <person name="Papic B."/>
        </authorList>
    </citation>
    <scope>NUCLEOTIDE SEQUENCE [LARGE SCALE GENOMIC DNA]</scope>
    <source>
        <strain evidence="2">L8b</strain>
    </source>
</reference>
<organism evidence="1 2">
    <name type="scientific">Helicobacter mehlei</name>
    <dbReference type="NCBI Taxonomy" id="2316080"/>
    <lineage>
        <taxon>Bacteria</taxon>
        <taxon>Pseudomonadati</taxon>
        <taxon>Campylobacterota</taxon>
        <taxon>Epsilonproteobacteria</taxon>
        <taxon>Campylobacterales</taxon>
        <taxon>Helicobacteraceae</taxon>
        <taxon>Helicobacter</taxon>
    </lineage>
</organism>
<dbReference type="Proteomes" id="UP000319322">
    <property type="component" value="Unassembled WGS sequence"/>
</dbReference>
<reference evidence="1 2" key="2">
    <citation type="submission" date="2019-07" db="EMBL/GenBank/DDBJ databases">
        <title>Helicobacter labacensis sp. nov., Helicobacter mehlei sp. nov. and Helicobacter vulpis sp. nov., isolated from gastric mucosa of red fox (Vulpis vulpis).</title>
        <authorList>
            <person name="Kusar D."/>
            <person name="Gruntar I."/>
            <person name="Pate M."/>
            <person name="Zajc U."/>
            <person name="Ocepek M."/>
        </authorList>
    </citation>
    <scope>NUCLEOTIDE SEQUENCE [LARGE SCALE GENOMIC DNA]</scope>
    <source>
        <strain evidence="1 2">L8b</strain>
    </source>
</reference>
<reference evidence="1 2" key="3">
    <citation type="submission" date="2019-07" db="EMBL/GenBank/DDBJ databases">
        <authorList>
            <person name="Papic B."/>
        </authorList>
    </citation>
    <scope>NUCLEOTIDE SEQUENCE [LARGE SCALE GENOMIC DNA]</scope>
    <source>
        <strain evidence="1 2">L8b</strain>
    </source>
</reference>
<protein>
    <submittedName>
        <fullName evidence="1">ParA family protein</fullName>
    </submittedName>
</protein>
<evidence type="ECO:0000313" key="1">
    <source>
        <dbReference type="EMBL" id="TSA79977.1"/>
    </source>
</evidence>
<dbReference type="RefSeq" id="WP_120948765.1">
    <property type="nucleotide sequence ID" value="NZ_QXQP01000054.1"/>
</dbReference>
<sequence length="194" mass="21914">MILSTINKKGGVGKTAFSFSIAKDLDLFLQSNDSSIIESIYPDKAKISTRPSLIDNCVYDFGGFIQSGVLDIAQASQAIIIPCTPLYNALLKTIETIQELQALKVPLMVLITDYQSLEEKEQASSTLQSNFTDLNFFFFKRSKIVENSMRKGLSFKELFLQTPLSRLHYKTFITEYQRLLDTLTQGAINERKHP</sequence>
<keyword evidence="2" id="KW-1185">Reference proteome</keyword>
<proteinExistence type="predicted"/>
<accession>A0A553UID0</accession>
<dbReference type="EMBL" id="VKGC01000031">
    <property type="protein sequence ID" value="TSA79977.1"/>
    <property type="molecule type" value="Genomic_DNA"/>
</dbReference>
<evidence type="ECO:0000313" key="2">
    <source>
        <dbReference type="Proteomes" id="UP000319322"/>
    </source>
</evidence>
<gene>
    <name evidence="1" type="ORF">FNE76_07635</name>
</gene>
<comment type="caution">
    <text evidence="1">The sequence shown here is derived from an EMBL/GenBank/DDBJ whole genome shotgun (WGS) entry which is preliminary data.</text>
</comment>